<dbReference type="RefSeq" id="WP_016454605.1">
    <property type="nucleotide sequence ID" value="NZ_CP065748.1"/>
</dbReference>
<protein>
    <submittedName>
        <fullName evidence="1">Uncharacterized protein</fullName>
    </submittedName>
</protein>
<dbReference type="GeneID" id="83660768"/>
<gene>
    <name evidence="1" type="ORF">I6G47_21280</name>
</gene>
<name>A0A7T2YP66_9BURK</name>
<reference evidence="1 2" key="1">
    <citation type="submission" date="2020-12" db="EMBL/GenBank/DDBJ databases">
        <title>FDA dAtabase for Regulatory Grade micrObial Sequences (FDA-ARGOS): Supporting development and validation of Infectious Disease Dx tests.</title>
        <authorList>
            <person name="Sproer C."/>
            <person name="Gronow S."/>
            <person name="Severitt S."/>
            <person name="Schroder I."/>
            <person name="Tallon L."/>
            <person name="Sadzewicz L."/>
            <person name="Zhao X."/>
            <person name="Boylan J."/>
            <person name="Ott S."/>
            <person name="Bowen H."/>
            <person name="Vavikolanu K."/>
            <person name="Mehta A."/>
            <person name="Aluvathingal J."/>
            <person name="Nadendla S."/>
            <person name="Lowell S."/>
            <person name="Myers T."/>
            <person name="Yan Y."/>
            <person name="Sichtig H."/>
        </authorList>
    </citation>
    <scope>NUCLEOTIDE SEQUENCE [LARGE SCALE GENOMIC DNA]</scope>
    <source>
        <strain evidence="1 2">FDAARGOS_890</strain>
    </source>
</reference>
<dbReference type="AlphaFoldDB" id="A0A7T2YP66"/>
<dbReference type="KEGG" id="dla:I6G47_21280"/>
<organism evidence="1 2">
    <name type="scientific">Delftia lacustris</name>
    <dbReference type="NCBI Taxonomy" id="558537"/>
    <lineage>
        <taxon>Bacteria</taxon>
        <taxon>Pseudomonadati</taxon>
        <taxon>Pseudomonadota</taxon>
        <taxon>Betaproteobacteria</taxon>
        <taxon>Burkholderiales</taxon>
        <taxon>Comamonadaceae</taxon>
        <taxon>Delftia</taxon>
    </lineage>
</organism>
<accession>A0A7T2YP66</accession>
<proteinExistence type="predicted"/>
<evidence type="ECO:0000313" key="1">
    <source>
        <dbReference type="EMBL" id="QPS79543.1"/>
    </source>
</evidence>
<sequence>MAAFEELWSYEVGKAGWATLKFSTPEEELVCAVSYLHDSLGDLAAMALALAKGAHRAAAVFMDEPGEMHLSMEGGHDTLSYELRQYADWASWGITAMDDYEVLARGQMAREDVVRSVYRVLDGIYCGMGVEEYRKRWLEHEFPLRDYQSLGSAIRKRDLSRLMRG</sequence>
<dbReference type="EMBL" id="CP065748">
    <property type="protein sequence ID" value="QPS79543.1"/>
    <property type="molecule type" value="Genomic_DNA"/>
</dbReference>
<evidence type="ECO:0000313" key="2">
    <source>
        <dbReference type="Proteomes" id="UP000595064"/>
    </source>
</evidence>
<dbReference type="Proteomes" id="UP000595064">
    <property type="component" value="Chromosome"/>
</dbReference>
<keyword evidence="2" id="KW-1185">Reference proteome</keyword>